<evidence type="ECO:0000259" key="4">
    <source>
        <dbReference type="PROSITE" id="PS50893"/>
    </source>
</evidence>
<dbReference type="CDD" id="cd03221">
    <property type="entry name" value="ABCF_EF-3"/>
    <property type="match status" value="2"/>
</dbReference>
<evidence type="ECO:0000313" key="5">
    <source>
        <dbReference type="EMBL" id="GGH32397.1"/>
    </source>
</evidence>
<gene>
    <name evidence="5" type="ORF">GCM10008013_36810</name>
</gene>
<evidence type="ECO:0000313" key="6">
    <source>
        <dbReference type="Proteomes" id="UP000659344"/>
    </source>
</evidence>
<dbReference type="PANTHER" id="PTHR42855:SF2">
    <property type="entry name" value="DRUG RESISTANCE ABC TRANSPORTER,ATP-BINDING PROTEIN"/>
    <property type="match status" value="1"/>
</dbReference>
<dbReference type="InterPro" id="IPR051309">
    <property type="entry name" value="ABCF_ATPase"/>
</dbReference>
<keyword evidence="3" id="KW-0175">Coiled coil</keyword>
<keyword evidence="6" id="KW-1185">Reference proteome</keyword>
<proteinExistence type="predicted"/>
<name>A0ABQ1YP53_9BACL</name>
<dbReference type="PROSITE" id="PS50893">
    <property type="entry name" value="ABC_TRANSPORTER_2"/>
    <property type="match status" value="2"/>
</dbReference>
<dbReference type="SMART" id="SM00382">
    <property type="entry name" value="AAA"/>
    <property type="match status" value="2"/>
</dbReference>
<dbReference type="Pfam" id="PF12848">
    <property type="entry name" value="ABC_tran_Xtn"/>
    <property type="match status" value="1"/>
</dbReference>
<keyword evidence="2 5" id="KW-0067">ATP-binding</keyword>
<dbReference type="InterPro" id="IPR003593">
    <property type="entry name" value="AAA+_ATPase"/>
</dbReference>
<dbReference type="PANTHER" id="PTHR42855">
    <property type="entry name" value="ABC TRANSPORTER ATP-BINDING SUBUNIT"/>
    <property type="match status" value="1"/>
</dbReference>
<comment type="caution">
    <text evidence="5">The sequence shown here is derived from an EMBL/GenBank/DDBJ whole genome shotgun (WGS) entry which is preliminary data.</text>
</comment>
<sequence>MMIQCQNIQKYYGAELVLSDISFEIKKGEKVGLIGRNGTGKTTLMRLLMGSESPDQGLLAISKDARIGALAQIPNYSDQATVYSVLQSAFKNLLDAKDQMQQLEAEMSAGSTSSGELLLESMLKQYGRLQEVFERGGGYEIESTIERVTSGLSIPSSQYERPFSSLSGGEKTKVGLAVILLQNPDILLLDEPTNHLDMAAIQWLESFLHQFEGTVVVISHDRYFLDTVAGKIIEIEDGEAFTYYCNYSSYKVEKEQKLLLQFADYQEQQKKIKKMQDTIKQLIDWGNRSNPPNPGFHRRAASMQKALDRMVKLKRPILERRAIDLQLQQSDRSGKDALVLADVGKSISERRLYSDVNVKLRYGEMAVLIGANGTGKTTLLKSIIGMDSPDEGEIKLGSRVEFGYLAQESAPSDHEETVLQYFRKEIGMETGEARNQLARFLFYGADVFKKVRSLSGGEWTRLRLAILMHQQPNLLLFDEPTNHLDIDSREALEEALEDYPGSLLAISHDRYFINKIAGQIWSLENGQMNVYLGNYDSYQAELVKKHYVSTPSTNDTVKIIKDNSRNISSKQINPASLEKLERDIGEVELSIATIDVTMTQPEVVFDAQQLSLLQAQRDEAQQVLDELTEKYFQMLENDVTL</sequence>
<keyword evidence="1" id="KW-0547">Nucleotide-binding</keyword>
<dbReference type="RefSeq" id="WP_188541306.1">
    <property type="nucleotide sequence ID" value="NZ_BMFT01000002.1"/>
</dbReference>
<dbReference type="NCBIfam" id="NF000355">
    <property type="entry name" value="ribo_prot_ABC_F"/>
    <property type="match status" value="1"/>
</dbReference>
<dbReference type="SUPFAM" id="SSF52540">
    <property type="entry name" value="P-loop containing nucleoside triphosphate hydrolases"/>
    <property type="match status" value="2"/>
</dbReference>
<dbReference type="InterPro" id="IPR027417">
    <property type="entry name" value="P-loop_NTPase"/>
</dbReference>
<dbReference type="InterPro" id="IPR003439">
    <property type="entry name" value="ABC_transporter-like_ATP-bd"/>
</dbReference>
<dbReference type="EMBL" id="BMFT01000002">
    <property type="protein sequence ID" value="GGH32397.1"/>
    <property type="molecule type" value="Genomic_DNA"/>
</dbReference>
<feature type="domain" description="ABC transporter" evidence="4">
    <location>
        <begin position="3"/>
        <end position="262"/>
    </location>
</feature>
<dbReference type="InterPro" id="IPR032781">
    <property type="entry name" value="ABC_tran_Xtn"/>
</dbReference>
<accession>A0ABQ1YP53</accession>
<protein>
    <submittedName>
        <fullName evidence="5">ABC transporter ATP-binding protein</fullName>
    </submittedName>
</protein>
<reference evidence="6" key="1">
    <citation type="journal article" date="2019" name="Int. J. Syst. Evol. Microbiol.">
        <title>The Global Catalogue of Microorganisms (GCM) 10K type strain sequencing project: providing services to taxonomists for standard genome sequencing and annotation.</title>
        <authorList>
            <consortium name="The Broad Institute Genomics Platform"/>
            <consortium name="The Broad Institute Genome Sequencing Center for Infectious Disease"/>
            <person name="Wu L."/>
            <person name="Ma J."/>
        </authorList>
    </citation>
    <scope>NUCLEOTIDE SEQUENCE [LARGE SCALE GENOMIC DNA]</scope>
    <source>
        <strain evidence="6">CGMCC 1.12769</strain>
    </source>
</reference>
<organism evidence="5 6">
    <name type="scientific">Paenibacillus segetis</name>
    <dbReference type="NCBI Taxonomy" id="1325360"/>
    <lineage>
        <taxon>Bacteria</taxon>
        <taxon>Bacillati</taxon>
        <taxon>Bacillota</taxon>
        <taxon>Bacilli</taxon>
        <taxon>Bacillales</taxon>
        <taxon>Paenibacillaceae</taxon>
        <taxon>Paenibacillus</taxon>
    </lineage>
</organism>
<dbReference type="GO" id="GO:0005524">
    <property type="term" value="F:ATP binding"/>
    <property type="evidence" value="ECO:0007669"/>
    <property type="project" value="UniProtKB-KW"/>
</dbReference>
<evidence type="ECO:0000256" key="1">
    <source>
        <dbReference type="ARBA" id="ARBA00022741"/>
    </source>
</evidence>
<dbReference type="Pfam" id="PF00005">
    <property type="entry name" value="ABC_tran"/>
    <property type="match status" value="2"/>
</dbReference>
<evidence type="ECO:0000256" key="3">
    <source>
        <dbReference type="SAM" id="Coils"/>
    </source>
</evidence>
<dbReference type="Gene3D" id="3.40.50.300">
    <property type="entry name" value="P-loop containing nucleotide triphosphate hydrolases"/>
    <property type="match status" value="2"/>
</dbReference>
<feature type="domain" description="ABC transporter" evidence="4">
    <location>
        <begin position="338"/>
        <end position="550"/>
    </location>
</feature>
<dbReference type="Proteomes" id="UP000659344">
    <property type="component" value="Unassembled WGS sequence"/>
</dbReference>
<evidence type="ECO:0000256" key="2">
    <source>
        <dbReference type="ARBA" id="ARBA00022840"/>
    </source>
</evidence>
<dbReference type="InterPro" id="IPR017871">
    <property type="entry name" value="ABC_transporter-like_CS"/>
</dbReference>
<dbReference type="PROSITE" id="PS00211">
    <property type="entry name" value="ABC_TRANSPORTER_1"/>
    <property type="match status" value="2"/>
</dbReference>
<feature type="coiled-coil region" evidence="3">
    <location>
        <begin position="610"/>
        <end position="637"/>
    </location>
</feature>